<dbReference type="InterPro" id="IPR050210">
    <property type="entry name" value="tRNA_Adenine-N(6)_MTase"/>
</dbReference>
<keyword evidence="2" id="KW-0808">Transferase</keyword>
<dbReference type="GO" id="GO:0008168">
    <property type="term" value="F:methyltransferase activity"/>
    <property type="evidence" value="ECO:0007669"/>
    <property type="project" value="UniProtKB-KW"/>
</dbReference>
<reference evidence="2 3" key="1">
    <citation type="submission" date="2021-02" db="EMBL/GenBank/DDBJ databases">
        <title>Characterization of Marinitoga sp. nov. str. BP5-C20A.</title>
        <authorList>
            <person name="Erauso G."/>
            <person name="Postec A."/>
        </authorList>
    </citation>
    <scope>NUCLEOTIDE SEQUENCE [LARGE SCALE GENOMIC DNA]</scope>
    <source>
        <strain evidence="2 3">BP5-C20A</strain>
    </source>
</reference>
<dbReference type="GO" id="GO:0032259">
    <property type="term" value="P:methylation"/>
    <property type="evidence" value="ECO:0007669"/>
    <property type="project" value="UniProtKB-KW"/>
</dbReference>
<name>A0ABY8PMR9_9BACT</name>
<gene>
    <name evidence="2" type="ORF">JRV97_06005</name>
</gene>
<dbReference type="EMBL" id="CP069362">
    <property type="protein sequence ID" value="WGS63931.1"/>
    <property type="molecule type" value="Genomic_DNA"/>
</dbReference>
<evidence type="ECO:0000313" key="2">
    <source>
        <dbReference type="EMBL" id="WGS63931.1"/>
    </source>
</evidence>
<feature type="domain" description="Methyltransferase small" evidence="1">
    <location>
        <begin position="24"/>
        <end position="123"/>
    </location>
</feature>
<dbReference type="Proteomes" id="UP001232493">
    <property type="component" value="Chromosome"/>
</dbReference>
<organism evidence="2 3">
    <name type="scientific">Marinitoga aeolica</name>
    <dbReference type="NCBI Taxonomy" id="2809031"/>
    <lineage>
        <taxon>Bacteria</taxon>
        <taxon>Thermotogati</taxon>
        <taxon>Thermotogota</taxon>
        <taxon>Thermotogae</taxon>
        <taxon>Petrotogales</taxon>
        <taxon>Petrotogaceae</taxon>
        <taxon>Marinitoga</taxon>
    </lineage>
</organism>
<dbReference type="Pfam" id="PF05175">
    <property type="entry name" value="MTS"/>
    <property type="match status" value="1"/>
</dbReference>
<proteinExistence type="predicted"/>
<accession>A0ABY8PMR9</accession>
<dbReference type="Gene3D" id="3.40.50.150">
    <property type="entry name" value="Vaccinia Virus protein VP39"/>
    <property type="match status" value="1"/>
</dbReference>
<evidence type="ECO:0000313" key="3">
    <source>
        <dbReference type="Proteomes" id="UP001232493"/>
    </source>
</evidence>
<protein>
    <submittedName>
        <fullName evidence="2">Methyltransferase</fullName>
    </submittedName>
</protein>
<sequence length="224" mass="25964">MNLDEVFRQLNLKSPNKFHSPTHGTTFLIEISKFLKNEKKILELGSGIGSVSLALAKIYKDIEVTGFELQKEPYDYSIMNLKENDLQDRVKFINDDIENISKYIERESIDCIVTNPPHYSDKSLKSPFEDRKKARTFDKNNLEKFFKTASYALKNKKRMIFVYHPTYFITFLNLAKKYNFMLQEMYIAYGNKNGTAQLIGGVLRKNGGENLKIYPPVFLKSSGE</sequence>
<dbReference type="InterPro" id="IPR029063">
    <property type="entry name" value="SAM-dependent_MTases_sf"/>
</dbReference>
<keyword evidence="3" id="KW-1185">Reference proteome</keyword>
<dbReference type="CDD" id="cd02440">
    <property type="entry name" value="AdoMet_MTases"/>
    <property type="match status" value="1"/>
</dbReference>
<keyword evidence="2" id="KW-0489">Methyltransferase</keyword>
<dbReference type="PANTHER" id="PTHR47739">
    <property type="entry name" value="TRNA1(VAL) (ADENINE(37)-N6)-METHYLTRANSFERASE"/>
    <property type="match status" value="1"/>
</dbReference>
<dbReference type="SUPFAM" id="SSF53335">
    <property type="entry name" value="S-adenosyl-L-methionine-dependent methyltransferases"/>
    <property type="match status" value="1"/>
</dbReference>
<dbReference type="PANTHER" id="PTHR47739:SF1">
    <property type="entry name" value="TRNA1(VAL) (ADENINE(37)-N6)-METHYLTRANSFERASE"/>
    <property type="match status" value="1"/>
</dbReference>
<dbReference type="RefSeq" id="WP_280997189.1">
    <property type="nucleotide sequence ID" value="NZ_CP069362.1"/>
</dbReference>
<dbReference type="InterPro" id="IPR007848">
    <property type="entry name" value="Small_mtfrase_dom"/>
</dbReference>
<evidence type="ECO:0000259" key="1">
    <source>
        <dbReference type="Pfam" id="PF05175"/>
    </source>
</evidence>